<dbReference type="STRING" id="109376.A0A0D3APU5"/>
<feature type="transmembrane region" description="Helical" evidence="11">
    <location>
        <begin position="75"/>
        <end position="99"/>
    </location>
</feature>
<dbReference type="eggNOG" id="KOG0619">
    <property type="taxonomic scope" value="Eukaryota"/>
</dbReference>
<evidence type="ECO:0000256" key="10">
    <source>
        <dbReference type="ARBA" id="ARBA00023180"/>
    </source>
</evidence>
<name>A0A0D3APU5_BRAOL</name>
<evidence type="ECO:0000256" key="11">
    <source>
        <dbReference type="SAM" id="Phobius"/>
    </source>
</evidence>
<accession>A0A0D3APU5</accession>
<evidence type="ECO:0008006" key="14">
    <source>
        <dbReference type="Google" id="ProtNLM"/>
    </source>
</evidence>
<keyword evidence="8 11" id="KW-0472">Membrane</keyword>
<keyword evidence="9" id="KW-0675">Receptor</keyword>
<reference evidence="12" key="2">
    <citation type="submission" date="2015-03" db="UniProtKB">
        <authorList>
            <consortium name="EnsemblPlants"/>
        </authorList>
    </citation>
    <scope>IDENTIFICATION</scope>
</reference>
<evidence type="ECO:0000313" key="12">
    <source>
        <dbReference type="EnsemblPlants" id="Bo2g072870.1"/>
    </source>
</evidence>
<keyword evidence="7 11" id="KW-1133">Transmembrane helix</keyword>
<evidence type="ECO:0000256" key="7">
    <source>
        <dbReference type="ARBA" id="ARBA00022989"/>
    </source>
</evidence>
<evidence type="ECO:0000256" key="2">
    <source>
        <dbReference type="ARBA" id="ARBA00009592"/>
    </source>
</evidence>
<dbReference type="AlphaFoldDB" id="A0A0D3APU5"/>
<dbReference type="Proteomes" id="UP000032141">
    <property type="component" value="Chromosome C2"/>
</dbReference>
<dbReference type="Pfam" id="PF00560">
    <property type="entry name" value="LRR_1"/>
    <property type="match status" value="1"/>
</dbReference>
<dbReference type="SUPFAM" id="SSF52058">
    <property type="entry name" value="L domain-like"/>
    <property type="match status" value="1"/>
</dbReference>
<dbReference type="EnsemblPlants" id="Bo2g072870.1">
    <property type="protein sequence ID" value="Bo2g072870.1"/>
    <property type="gene ID" value="Bo2g072870"/>
</dbReference>
<dbReference type="PROSITE" id="PS51450">
    <property type="entry name" value="LRR"/>
    <property type="match status" value="1"/>
</dbReference>
<evidence type="ECO:0000256" key="8">
    <source>
        <dbReference type="ARBA" id="ARBA00023136"/>
    </source>
</evidence>
<reference evidence="12 13" key="1">
    <citation type="journal article" date="2014" name="Genome Biol.">
        <title>Transcriptome and methylome profiling reveals relics of genome dominance in the mesopolyploid Brassica oleracea.</title>
        <authorList>
            <person name="Parkin I.A."/>
            <person name="Koh C."/>
            <person name="Tang H."/>
            <person name="Robinson S.J."/>
            <person name="Kagale S."/>
            <person name="Clarke W.E."/>
            <person name="Town C.D."/>
            <person name="Nixon J."/>
            <person name="Krishnakumar V."/>
            <person name="Bidwell S.L."/>
            <person name="Denoeud F."/>
            <person name="Belcram H."/>
            <person name="Links M.G."/>
            <person name="Just J."/>
            <person name="Clarke C."/>
            <person name="Bender T."/>
            <person name="Huebert T."/>
            <person name="Mason A.S."/>
            <person name="Pires J.C."/>
            <person name="Barker G."/>
            <person name="Moore J."/>
            <person name="Walley P.G."/>
            <person name="Manoli S."/>
            <person name="Batley J."/>
            <person name="Edwards D."/>
            <person name="Nelson M.N."/>
            <person name="Wang X."/>
            <person name="Paterson A.H."/>
            <person name="King G."/>
            <person name="Bancroft I."/>
            <person name="Chalhoub B."/>
            <person name="Sharpe A.G."/>
        </authorList>
    </citation>
    <scope>NUCLEOTIDE SEQUENCE</scope>
    <source>
        <strain evidence="12 13">cv. TO1000</strain>
    </source>
</reference>
<evidence type="ECO:0000256" key="3">
    <source>
        <dbReference type="ARBA" id="ARBA00022475"/>
    </source>
</evidence>
<comment type="similarity">
    <text evidence="2">Belongs to the RLP family.</text>
</comment>
<keyword evidence="4" id="KW-0433">Leucine-rich repeat</keyword>
<dbReference type="Gramene" id="Bo2g072870.1">
    <property type="protein sequence ID" value="Bo2g072870.1"/>
    <property type="gene ID" value="Bo2g072870"/>
</dbReference>
<comment type="subcellular location">
    <subcellularLocation>
        <location evidence="1">Cell membrane</location>
        <topology evidence="1">Single-pass type I membrane protein</topology>
    </subcellularLocation>
</comment>
<dbReference type="Gene3D" id="3.80.10.10">
    <property type="entry name" value="Ribonuclease Inhibitor"/>
    <property type="match status" value="1"/>
</dbReference>
<evidence type="ECO:0000256" key="9">
    <source>
        <dbReference type="ARBA" id="ARBA00023170"/>
    </source>
</evidence>
<keyword evidence="6" id="KW-0677">Repeat</keyword>
<evidence type="ECO:0000256" key="4">
    <source>
        <dbReference type="ARBA" id="ARBA00022614"/>
    </source>
</evidence>
<dbReference type="InterPro" id="IPR001611">
    <property type="entry name" value="Leu-rich_rpt"/>
</dbReference>
<evidence type="ECO:0000256" key="1">
    <source>
        <dbReference type="ARBA" id="ARBA00004251"/>
    </source>
</evidence>
<sequence length="128" mass="14330">MVLKSCWIPRSLGNLTKLETLDLSHNKLSGQIPQDLGEVADNHRLFGLEEICGKIQSSLPISQQPEQLSEPEEQLFSWVAAAIAYGPGVFCGLVIGHILTSYYHNKLVQEKHHKVVVNLICCSCYKHF</sequence>
<keyword evidence="3" id="KW-1003">Cell membrane</keyword>
<dbReference type="PANTHER" id="PTHR27004">
    <property type="entry name" value="RECEPTOR-LIKE PROTEIN 12 ISOFORM X1"/>
    <property type="match status" value="1"/>
</dbReference>
<organism evidence="12 13">
    <name type="scientific">Brassica oleracea var. oleracea</name>
    <dbReference type="NCBI Taxonomy" id="109376"/>
    <lineage>
        <taxon>Eukaryota</taxon>
        <taxon>Viridiplantae</taxon>
        <taxon>Streptophyta</taxon>
        <taxon>Embryophyta</taxon>
        <taxon>Tracheophyta</taxon>
        <taxon>Spermatophyta</taxon>
        <taxon>Magnoliopsida</taxon>
        <taxon>eudicotyledons</taxon>
        <taxon>Gunneridae</taxon>
        <taxon>Pentapetalae</taxon>
        <taxon>rosids</taxon>
        <taxon>malvids</taxon>
        <taxon>Brassicales</taxon>
        <taxon>Brassicaceae</taxon>
        <taxon>Brassiceae</taxon>
        <taxon>Brassica</taxon>
    </lineage>
</organism>
<keyword evidence="13" id="KW-1185">Reference proteome</keyword>
<keyword evidence="5 11" id="KW-0812">Transmembrane</keyword>
<keyword evidence="10" id="KW-0325">Glycoprotein</keyword>
<evidence type="ECO:0000256" key="5">
    <source>
        <dbReference type="ARBA" id="ARBA00022692"/>
    </source>
</evidence>
<proteinExistence type="inferred from homology"/>
<dbReference type="GO" id="GO:0005886">
    <property type="term" value="C:plasma membrane"/>
    <property type="evidence" value="ECO:0007669"/>
    <property type="project" value="UniProtKB-SubCell"/>
</dbReference>
<dbReference type="InterPro" id="IPR032675">
    <property type="entry name" value="LRR_dom_sf"/>
</dbReference>
<protein>
    <recommendedName>
        <fullName evidence="14">Leucine-rich repeat-containing N-terminal plant-type domain-containing protein</fullName>
    </recommendedName>
</protein>
<dbReference type="PANTHER" id="PTHR27004:SF372">
    <property type="entry name" value="RECEPTOR-LIKE PROTEIN 11-RELATED"/>
    <property type="match status" value="1"/>
</dbReference>
<dbReference type="HOGENOM" id="CLU_000288_18_11_1"/>
<evidence type="ECO:0000256" key="6">
    <source>
        <dbReference type="ARBA" id="ARBA00022737"/>
    </source>
</evidence>
<evidence type="ECO:0000313" key="13">
    <source>
        <dbReference type="Proteomes" id="UP000032141"/>
    </source>
</evidence>